<dbReference type="InParanoid" id="W0RJD1"/>
<reference evidence="8 9" key="1">
    <citation type="journal article" date="2014" name="Genome Announc.">
        <title>Genome Sequence and Methylome of Soil Bacterium Gemmatirosa kalamazoonensis KBS708T, a Member of the Rarely Cultivated Gemmatimonadetes Phylum.</title>
        <authorList>
            <person name="Debruyn J.M."/>
            <person name="Radosevich M."/>
            <person name="Wommack K.E."/>
            <person name="Polson S.W."/>
            <person name="Hauser L.J."/>
            <person name="Fawaz M.N."/>
            <person name="Korlach J."/>
            <person name="Tsai Y.C."/>
        </authorList>
    </citation>
    <scope>NUCLEOTIDE SEQUENCE [LARGE SCALE GENOMIC DNA]</scope>
    <source>
        <strain evidence="8 9">KBS708</strain>
    </source>
</reference>
<accession>W0RJD1</accession>
<proteinExistence type="predicted"/>
<keyword evidence="1" id="KW-0808">Transferase</keyword>
<dbReference type="PANTHER" id="PTHR43289">
    <property type="entry name" value="MITOGEN-ACTIVATED PROTEIN KINASE KINASE KINASE 20-RELATED"/>
    <property type="match status" value="1"/>
</dbReference>
<dbReference type="PROSITE" id="PS00108">
    <property type="entry name" value="PROTEIN_KINASE_ST"/>
    <property type="match status" value="1"/>
</dbReference>
<dbReference type="STRING" id="861299.J421_1991"/>
<protein>
    <submittedName>
        <fullName evidence="8">Protein kinase</fullName>
    </submittedName>
</protein>
<keyword evidence="4 5" id="KW-0067">ATP-binding</keyword>
<evidence type="ECO:0000256" key="3">
    <source>
        <dbReference type="ARBA" id="ARBA00022777"/>
    </source>
</evidence>
<dbReference type="InterPro" id="IPR008271">
    <property type="entry name" value="Ser/Thr_kinase_AS"/>
</dbReference>
<keyword evidence="2 5" id="KW-0547">Nucleotide-binding</keyword>
<dbReference type="KEGG" id="gba:J421_1991"/>
<gene>
    <name evidence="8" type="ORF">J421_1991</name>
</gene>
<dbReference type="InterPro" id="IPR011009">
    <property type="entry name" value="Kinase-like_dom_sf"/>
</dbReference>
<keyword evidence="6" id="KW-0812">Transmembrane</keyword>
<dbReference type="EMBL" id="CP007128">
    <property type="protein sequence ID" value="AHG89528.1"/>
    <property type="molecule type" value="Genomic_DNA"/>
</dbReference>
<dbReference type="Pfam" id="PF00069">
    <property type="entry name" value="Pkinase"/>
    <property type="match status" value="1"/>
</dbReference>
<dbReference type="InterPro" id="IPR017441">
    <property type="entry name" value="Protein_kinase_ATP_BS"/>
</dbReference>
<dbReference type="Proteomes" id="UP000019151">
    <property type="component" value="Chromosome"/>
</dbReference>
<dbReference type="PANTHER" id="PTHR43289:SF6">
    <property type="entry name" value="SERINE_THREONINE-PROTEIN KINASE NEKL-3"/>
    <property type="match status" value="1"/>
</dbReference>
<feature type="binding site" evidence="5">
    <location>
        <position position="86"/>
    </location>
    <ligand>
        <name>ATP</name>
        <dbReference type="ChEBI" id="CHEBI:30616"/>
    </ligand>
</feature>
<keyword evidence="6" id="KW-0472">Membrane</keyword>
<evidence type="ECO:0000256" key="4">
    <source>
        <dbReference type="ARBA" id="ARBA00022840"/>
    </source>
</evidence>
<keyword evidence="6" id="KW-1133">Transmembrane helix</keyword>
<feature type="domain" description="Protein kinase" evidence="7">
    <location>
        <begin position="57"/>
        <end position="323"/>
    </location>
</feature>
<name>W0RJD1_9BACT</name>
<dbReference type="CDD" id="cd14014">
    <property type="entry name" value="STKc_PknB_like"/>
    <property type="match status" value="1"/>
</dbReference>
<sequence>MPAAAIPALPYQPARKRCPACGATYDGAMLFCPTDGKGLEGIVADGSLAGRMIDERYLVKDRIGEGGMGSVWRAEQVRVGRPAALKIIHPDASDDPQLVARFRREALSACRVNHPNVVATYDFGETPDGMFYIAMELVEGSSLASLLAQQGPPSPERAGHIARQIGEALSAAEDMGVVHRDLKPENVMLARRKDGSDVVKVVDFGIAKANWRKGQTVTSTGIIVGTPAYVSPEQLVGDKEIDGRSDQYALALIIFEMLTGKKAHPARTFGEAMRRLTERTPRLREVRPDRAWPADLQATLDRALDTEPDRRFASSAELGHVVAEQIAAWRGVPVGPRYTPLSPATPVSPAPVVPAPPPAPSIIAAPRDTMGWLVVGLSALAVALVGAIGGALLVKLAR</sequence>
<feature type="transmembrane region" description="Helical" evidence="6">
    <location>
        <begin position="370"/>
        <end position="394"/>
    </location>
</feature>
<dbReference type="GO" id="GO:0005524">
    <property type="term" value="F:ATP binding"/>
    <property type="evidence" value="ECO:0007669"/>
    <property type="project" value="UniProtKB-UniRule"/>
</dbReference>
<dbReference type="InterPro" id="IPR000719">
    <property type="entry name" value="Prot_kinase_dom"/>
</dbReference>
<evidence type="ECO:0000256" key="5">
    <source>
        <dbReference type="PROSITE-ProRule" id="PRU10141"/>
    </source>
</evidence>
<dbReference type="PROSITE" id="PS00107">
    <property type="entry name" value="PROTEIN_KINASE_ATP"/>
    <property type="match status" value="1"/>
</dbReference>
<evidence type="ECO:0000256" key="1">
    <source>
        <dbReference type="ARBA" id="ARBA00022679"/>
    </source>
</evidence>
<evidence type="ECO:0000313" key="9">
    <source>
        <dbReference type="Proteomes" id="UP000019151"/>
    </source>
</evidence>
<organism evidence="8 9">
    <name type="scientific">Gemmatirosa kalamazoonensis</name>
    <dbReference type="NCBI Taxonomy" id="861299"/>
    <lineage>
        <taxon>Bacteria</taxon>
        <taxon>Pseudomonadati</taxon>
        <taxon>Gemmatimonadota</taxon>
        <taxon>Gemmatimonadia</taxon>
        <taxon>Gemmatimonadales</taxon>
        <taxon>Gemmatimonadaceae</taxon>
        <taxon>Gemmatirosa</taxon>
    </lineage>
</organism>
<dbReference type="AlphaFoldDB" id="W0RJD1"/>
<dbReference type="PROSITE" id="PS50011">
    <property type="entry name" value="PROTEIN_KINASE_DOM"/>
    <property type="match status" value="1"/>
</dbReference>
<dbReference type="eggNOG" id="COG0515">
    <property type="taxonomic scope" value="Bacteria"/>
</dbReference>
<dbReference type="SUPFAM" id="SSF56112">
    <property type="entry name" value="Protein kinase-like (PK-like)"/>
    <property type="match status" value="1"/>
</dbReference>
<dbReference type="GO" id="GO:0004674">
    <property type="term" value="F:protein serine/threonine kinase activity"/>
    <property type="evidence" value="ECO:0007669"/>
    <property type="project" value="TreeGrafter"/>
</dbReference>
<evidence type="ECO:0000256" key="6">
    <source>
        <dbReference type="SAM" id="Phobius"/>
    </source>
</evidence>
<evidence type="ECO:0000313" key="8">
    <source>
        <dbReference type="EMBL" id="AHG89528.1"/>
    </source>
</evidence>
<keyword evidence="3 8" id="KW-0418">Kinase</keyword>
<dbReference type="HOGENOM" id="CLU_000288_63_44_0"/>
<evidence type="ECO:0000256" key="2">
    <source>
        <dbReference type="ARBA" id="ARBA00022741"/>
    </source>
</evidence>
<dbReference type="Gene3D" id="3.30.200.20">
    <property type="entry name" value="Phosphorylase Kinase, domain 1"/>
    <property type="match status" value="1"/>
</dbReference>
<dbReference type="SMART" id="SM00220">
    <property type="entry name" value="S_TKc"/>
    <property type="match status" value="1"/>
</dbReference>
<dbReference type="Gene3D" id="1.10.510.10">
    <property type="entry name" value="Transferase(Phosphotransferase) domain 1"/>
    <property type="match status" value="1"/>
</dbReference>
<evidence type="ECO:0000259" key="7">
    <source>
        <dbReference type="PROSITE" id="PS50011"/>
    </source>
</evidence>
<keyword evidence="9" id="KW-1185">Reference proteome</keyword>